<dbReference type="PANTHER" id="PTHR23235">
    <property type="entry name" value="KRUEPPEL-LIKE TRANSCRIPTION FACTOR"/>
    <property type="match status" value="1"/>
</dbReference>
<feature type="domain" description="C2H2-type" evidence="11">
    <location>
        <begin position="81"/>
        <end position="108"/>
    </location>
</feature>
<accession>A0A0B7MWF8</accession>
<feature type="domain" description="C2H2-type" evidence="11">
    <location>
        <begin position="137"/>
        <end position="164"/>
    </location>
</feature>
<dbReference type="PANTHER" id="PTHR23235:SF120">
    <property type="entry name" value="KRUPPEL-LIKE FACTOR 15"/>
    <property type="match status" value="1"/>
</dbReference>
<keyword evidence="8" id="KW-0539">Nucleus</keyword>
<feature type="compositionally biased region" description="Low complexity" evidence="10">
    <location>
        <begin position="15"/>
        <end position="25"/>
    </location>
</feature>
<evidence type="ECO:0000256" key="5">
    <source>
        <dbReference type="ARBA" id="ARBA00022833"/>
    </source>
</evidence>
<evidence type="ECO:0000313" key="13">
    <source>
        <dbReference type="Proteomes" id="UP000054107"/>
    </source>
</evidence>
<dbReference type="Gene3D" id="3.30.160.60">
    <property type="entry name" value="Classic Zinc Finger"/>
    <property type="match status" value="3"/>
</dbReference>
<keyword evidence="13" id="KW-1185">Reference proteome</keyword>
<dbReference type="FunFam" id="3.30.160.60:FF:000100">
    <property type="entry name" value="Zinc finger 45-like"/>
    <property type="match status" value="1"/>
</dbReference>
<evidence type="ECO:0000256" key="1">
    <source>
        <dbReference type="ARBA" id="ARBA00006991"/>
    </source>
</evidence>
<evidence type="ECO:0000259" key="11">
    <source>
        <dbReference type="PROSITE" id="PS50157"/>
    </source>
</evidence>
<dbReference type="GO" id="GO:0045893">
    <property type="term" value="P:positive regulation of DNA-templated transcription"/>
    <property type="evidence" value="ECO:0007669"/>
    <property type="project" value="UniProtKB-ARBA"/>
</dbReference>
<dbReference type="PROSITE" id="PS50157">
    <property type="entry name" value="ZINC_FINGER_C2H2_2"/>
    <property type="match status" value="3"/>
</dbReference>
<dbReference type="STRING" id="35722.A0A0B7MWF8"/>
<keyword evidence="5" id="KW-0862">Zinc</keyword>
<reference evidence="12 13" key="1">
    <citation type="submission" date="2014-09" db="EMBL/GenBank/DDBJ databases">
        <authorList>
            <person name="Ellenberger Sabrina"/>
        </authorList>
    </citation>
    <scope>NUCLEOTIDE SEQUENCE [LARGE SCALE GENOMIC DNA]</scope>
    <source>
        <strain evidence="12 13">CBS 412.66</strain>
    </source>
</reference>
<evidence type="ECO:0000256" key="9">
    <source>
        <dbReference type="PROSITE-ProRule" id="PRU00042"/>
    </source>
</evidence>
<dbReference type="FunFam" id="3.30.160.60:FF:000761">
    <property type="entry name" value="Zinc finger protein 449"/>
    <property type="match status" value="1"/>
</dbReference>
<dbReference type="PROSITE" id="PS00028">
    <property type="entry name" value="ZINC_FINGER_C2H2_1"/>
    <property type="match status" value="2"/>
</dbReference>
<evidence type="ECO:0000256" key="3">
    <source>
        <dbReference type="ARBA" id="ARBA00022737"/>
    </source>
</evidence>
<feature type="region of interest" description="Disordered" evidence="10">
    <location>
        <begin position="1"/>
        <end position="29"/>
    </location>
</feature>
<evidence type="ECO:0000256" key="2">
    <source>
        <dbReference type="ARBA" id="ARBA00022723"/>
    </source>
</evidence>
<sequence>MNDLNDPKSDHRQRSLSLSISSSSSTEAHSKIIDHNLNSIQLQHKLPTPISPTTTLHNFGSLVSQFSVKPSTSNEETNKLHTCIECGQNFNRAHNLKSHRATHSASKPYQCSDCEKQFLRLHDLKRHQKLHTGERPYQCPVCQRSFSRLDALNRHRKTEGGSACLKSSNSNNLTYSPTKRTTLSPRLPPALTACSTTSQWQLNNNSKTLPSPFLSKPITTATSSNITATTSPSSSIITIANNSIMNSPTTPLPFILPFNNAPSGIDDVEMEGLKQRIHDLEIENRVLRSLLCKQDDTTLDSSLVVNKRRRSP</sequence>
<comment type="similarity">
    <text evidence="1">Belongs to the krueppel C2H2-type zinc-finger protein family.</text>
</comment>
<evidence type="ECO:0000256" key="6">
    <source>
        <dbReference type="ARBA" id="ARBA00023015"/>
    </source>
</evidence>
<dbReference type="InterPro" id="IPR013087">
    <property type="entry name" value="Znf_C2H2_type"/>
</dbReference>
<gene>
    <name evidence="12" type="primary">PARPA_02906.1 scaffold 5990</name>
</gene>
<evidence type="ECO:0000313" key="12">
    <source>
        <dbReference type="EMBL" id="CEP09412.1"/>
    </source>
</evidence>
<evidence type="ECO:0000256" key="7">
    <source>
        <dbReference type="ARBA" id="ARBA00023163"/>
    </source>
</evidence>
<dbReference type="SUPFAM" id="SSF57667">
    <property type="entry name" value="beta-beta-alpha zinc fingers"/>
    <property type="match status" value="2"/>
</dbReference>
<proteinExistence type="inferred from homology"/>
<dbReference type="SMART" id="SM00355">
    <property type="entry name" value="ZnF_C2H2"/>
    <property type="match status" value="3"/>
</dbReference>
<dbReference type="InterPro" id="IPR036236">
    <property type="entry name" value="Znf_C2H2_sf"/>
</dbReference>
<protein>
    <recommendedName>
        <fullName evidence="11">C2H2-type domain-containing protein</fullName>
    </recommendedName>
</protein>
<dbReference type="OrthoDB" id="8922241at2759"/>
<name>A0A0B7MWF8_9FUNG</name>
<dbReference type="AlphaFoldDB" id="A0A0B7MWF8"/>
<evidence type="ECO:0000256" key="8">
    <source>
        <dbReference type="ARBA" id="ARBA00023242"/>
    </source>
</evidence>
<dbReference type="EMBL" id="LN721622">
    <property type="protein sequence ID" value="CEP09412.1"/>
    <property type="molecule type" value="Genomic_DNA"/>
</dbReference>
<feature type="compositionally biased region" description="Basic and acidic residues" evidence="10">
    <location>
        <begin position="1"/>
        <end position="13"/>
    </location>
</feature>
<dbReference type="FunFam" id="3.30.160.60:FF:001732">
    <property type="entry name" value="Zgc:162936"/>
    <property type="match status" value="1"/>
</dbReference>
<dbReference type="GO" id="GO:0000981">
    <property type="term" value="F:DNA-binding transcription factor activity, RNA polymerase II-specific"/>
    <property type="evidence" value="ECO:0007669"/>
    <property type="project" value="TreeGrafter"/>
</dbReference>
<keyword evidence="4 9" id="KW-0863">Zinc-finger</keyword>
<dbReference type="GO" id="GO:0008270">
    <property type="term" value="F:zinc ion binding"/>
    <property type="evidence" value="ECO:0007669"/>
    <property type="project" value="UniProtKB-KW"/>
</dbReference>
<keyword evidence="6" id="KW-0805">Transcription regulation</keyword>
<organism evidence="12 13">
    <name type="scientific">Parasitella parasitica</name>
    <dbReference type="NCBI Taxonomy" id="35722"/>
    <lineage>
        <taxon>Eukaryota</taxon>
        <taxon>Fungi</taxon>
        <taxon>Fungi incertae sedis</taxon>
        <taxon>Mucoromycota</taxon>
        <taxon>Mucoromycotina</taxon>
        <taxon>Mucoromycetes</taxon>
        <taxon>Mucorales</taxon>
        <taxon>Mucorineae</taxon>
        <taxon>Mucoraceae</taxon>
        <taxon>Parasitella</taxon>
    </lineage>
</organism>
<keyword evidence="2" id="KW-0479">Metal-binding</keyword>
<evidence type="ECO:0000256" key="4">
    <source>
        <dbReference type="ARBA" id="ARBA00022771"/>
    </source>
</evidence>
<dbReference type="Proteomes" id="UP000054107">
    <property type="component" value="Unassembled WGS sequence"/>
</dbReference>
<evidence type="ECO:0000256" key="10">
    <source>
        <dbReference type="SAM" id="MobiDB-lite"/>
    </source>
</evidence>
<feature type="domain" description="C2H2-type" evidence="11">
    <location>
        <begin position="109"/>
        <end position="136"/>
    </location>
</feature>
<dbReference type="Pfam" id="PF00096">
    <property type="entry name" value="zf-C2H2"/>
    <property type="match status" value="3"/>
</dbReference>
<keyword evidence="7" id="KW-0804">Transcription</keyword>
<keyword evidence="3" id="KW-0677">Repeat</keyword>
<dbReference type="GO" id="GO:0000978">
    <property type="term" value="F:RNA polymerase II cis-regulatory region sequence-specific DNA binding"/>
    <property type="evidence" value="ECO:0007669"/>
    <property type="project" value="TreeGrafter"/>
</dbReference>
<dbReference type="GO" id="GO:0005694">
    <property type="term" value="C:chromosome"/>
    <property type="evidence" value="ECO:0007669"/>
    <property type="project" value="UniProtKB-ARBA"/>
</dbReference>